<keyword evidence="2" id="KW-0813">Transport</keyword>
<evidence type="ECO:0000256" key="7">
    <source>
        <dbReference type="SAM" id="MobiDB-lite"/>
    </source>
</evidence>
<dbReference type="InterPro" id="IPR004840">
    <property type="entry name" value="Amino_acid_permease_CS"/>
</dbReference>
<dbReference type="AlphaFoldDB" id="A0A165T7E9"/>
<evidence type="ECO:0000256" key="5">
    <source>
        <dbReference type="ARBA" id="ARBA00022989"/>
    </source>
</evidence>
<feature type="transmembrane region" description="Helical" evidence="8">
    <location>
        <begin position="396"/>
        <end position="413"/>
    </location>
</feature>
<feature type="transmembrane region" description="Helical" evidence="8">
    <location>
        <begin position="419"/>
        <end position="447"/>
    </location>
</feature>
<feature type="transmembrane region" description="Helical" evidence="8">
    <location>
        <begin position="88"/>
        <end position="108"/>
    </location>
</feature>
<dbReference type="InterPro" id="IPR004841">
    <property type="entry name" value="AA-permease/SLC12A_dom"/>
</dbReference>
<evidence type="ECO:0000256" key="1">
    <source>
        <dbReference type="ARBA" id="ARBA00004141"/>
    </source>
</evidence>
<keyword evidence="6 8" id="KW-0472">Membrane</keyword>
<dbReference type="InterPro" id="IPR050524">
    <property type="entry name" value="APC_YAT"/>
</dbReference>
<feature type="region of interest" description="Disordered" evidence="7">
    <location>
        <begin position="1"/>
        <end position="21"/>
    </location>
</feature>
<feature type="transmembrane region" description="Helical" evidence="8">
    <location>
        <begin position="172"/>
        <end position="190"/>
    </location>
</feature>
<evidence type="ECO:0000313" key="11">
    <source>
        <dbReference type="Proteomes" id="UP000076761"/>
    </source>
</evidence>
<dbReference type="PANTHER" id="PTHR43341">
    <property type="entry name" value="AMINO ACID PERMEASE"/>
    <property type="match status" value="1"/>
</dbReference>
<dbReference type="PANTHER" id="PTHR43341:SF9">
    <property type="entry name" value="DICARBOXYLIC AMINO ACID PERMEASE"/>
    <property type="match status" value="1"/>
</dbReference>
<dbReference type="EMBL" id="KV425567">
    <property type="protein sequence ID" value="KZT26248.1"/>
    <property type="molecule type" value="Genomic_DNA"/>
</dbReference>
<dbReference type="FunFam" id="1.20.1740.10:FF:000006">
    <property type="entry name" value="General amino acid permease"/>
    <property type="match status" value="1"/>
</dbReference>
<accession>A0A165T7E9</accession>
<dbReference type="GO" id="GO:0015171">
    <property type="term" value="F:amino acid transmembrane transporter activity"/>
    <property type="evidence" value="ECO:0007669"/>
    <property type="project" value="TreeGrafter"/>
</dbReference>
<keyword evidence="4" id="KW-0029">Amino-acid transport</keyword>
<dbReference type="PIRSF" id="PIRSF006060">
    <property type="entry name" value="AA_transporter"/>
    <property type="match status" value="1"/>
</dbReference>
<organism evidence="10 11">
    <name type="scientific">Neolentinus lepideus HHB14362 ss-1</name>
    <dbReference type="NCBI Taxonomy" id="1314782"/>
    <lineage>
        <taxon>Eukaryota</taxon>
        <taxon>Fungi</taxon>
        <taxon>Dikarya</taxon>
        <taxon>Basidiomycota</taxon>
        <taxon>Agaricomycotina</taxon>
        <taxon>Agaricomycetes</taxon>
        <taxon>Gloeophyllales</taxon>
        <taxon>Gloeophyllaceae</taxon>
        <taxon>Neolentinus</taxon>
    </lineage>
</organism>
<gene>
    <name evidence="10" type="ORF">NEOLEDRAFT_1162278</name>
</gene>
<feature type="transmembrane region" description="Helical" evidence="8">
    <location>
        <begin position="61"/>
        <end position="82"/>
    </location>
</feature>
<evidence type="ECO:0000313" key="10">
    <source>
        <dbReference type="EMBL" id="KZT26248.1"/>
    </source>
</evidence>
<protein>
    <submittedName>
        <fullName evidence="10">Amino acid permease Dip5</fullName>
    </submittedName>
</protein>
<evidence type="ECO:0000256" key="3">
    <source>
        <dbReference type="ARBA" id="ARBA00022692"/>
    </source>
</evidence>
<evidence type="ECO:0000256" key="2">
    <source>
        <dbReference type="ARBA" id="ARBA00022448"/>
    </source>
</evidence>
<comment type="subcellular location">
    <subcellularLocation>
        <location evidence="1">Membrane</location>
        <topology evidence="1">Multi-pass membrane protein</topology>
    </subcellularLocation>
</comment>
<feature type="domain" description="Amino acid permease/ SLC12A" evidence="9">
    <location>
        <begin position="60"/>
        <end position="522"/>
    </location>
</feature>
<dbReference type="Pfam" id="PF00324">
    <property type="entry name" value="AA_permease"/>
    <property type="match status" value="1"/>
</dbReference>
<dbReference type="Proteomes" id="UP000076761">
    <property type="component" value="Unassembled WGS sequence"/>
</dbReference>
<proteinExistence type="predicted"/>
<dbReference type="InParanoid" id="A0A165T7E9"/>
<dbReference type="FunCoup" id="A0A165T7E9">
    <property type="interactions" value="207"/>
</dbReference>
<sequence length="573" mass="62528">MASYLLKASTDGRSSSGASVDEKRAVQNNAGLQEQRFVGVADLADLTHSHNLHRGLMARHITMIALGGALGTGLIIGSGAALAKGGPASILISYTVVGFVMYLVMCALGEMGSWLPLPSGFTGYATRFCDPSLGFALGWIYWMKYAITTSNQLTAAALVIQYWIDRERVNPGVWITVFIVVIVSINYFGIKYFGEFEFWLSGVKVITICGLILLSLILALGGGPDHDRKGFRYWRDPGAFHPYIDEGATGNFLAVWSTFVTATFSYLGTELVGVTIGEAQSPSKTIPRAVKLTFARITCFYILSIFLLGMLVPYNSKELAFATKQSGGASASPFVVAIVLAGIPVLPHIINASLLVFVFSASNTDLYICTRTLYGLACEGKAPAIFARTNKRGTPVFALAASAPFTLLAMLNVKSSSTVVFGYFVNVVTIFGILTWISILITHIWFVRARKAQDVTKDQMAYVAPLGIWGSYGALAFCCIIALFKNFDVFVHGHWNKNTFITGYIGIPVYLILIFGYKLATRIAGHTRQTVDLFTGKAEYDAEEEAHLAAREKRTSAARSRGWFYKTFLAWLL</sequence>
<feature type="transmembrane region" description="Helical" evidence="8">
    <location>
        <begin position="334"/>
        <end position="359"/>
    </location>
</feature>
<keyword evidence="11" id="KW-1185">Reference proteome</keyword>
<evidence type="ECO:0000256" key="6">
    <source>
        <dbReference type="ARBA" id="ARBA00023136"/>
    </source>
</evidence>
<dbReference type="PROSITE" id="PS00218">
    <property type="entry name" value="AMINO_ACID_PERMEASE_1"/>
    <property type="match status" value="1"/>
</dbReference>
<dbReference type="Gene3D" id="1.20.1740.10">
    <property type="entry name" value="Amino acid/polyamine transporter I"/>
    <property type="match status" value="1"/>
</dbReference>
<evidence type="ECO:0000256" key="4">
    <source>
        <dbReference type="ARBA" id="ARBA00022970"/>
    </source>
</evidence>
<dbReference type="OrthoDB" id="10062876at2759"/>
<evidence type="ECO:0000259" key="9">
    <source>
        <dbReference type="Pfam" id="PF00324"/>
    </source>
</evidence>
<reference evidence="10 11" key="1">
    <citation type="journal article" date="2016" name="Mol. Biol. Evol.">
        <title>Comparative Genomics of Early-Diverging Mushroom-Forming Fungi Provides Insights into the Origins of Lignocellulose Decay Capabilities.</title>
        <authorList>
            <person name="Nagy L.G."/>
            <person name="Riley R."/>
            <person name="Tritt A."/>
            <person name="Adam C."/>
            <person name="Daum C."/>
            <person name="Floudas D."/>
            <person name="Sun H."/>
            <person name="Yadav J.S."/>
            <person name="Pangilinan J."/>
            <person name="Larsson K.H."/>
            <person name="Matsuura K."/>
            <person name="Barry K."/>
            <person name="Labutti K."/>
            <person name="Kuo R."/>
            <person name="Ohm R.A."/>
            <person name="Bhattacharya S.S."/>
            <person name="Shirouzu T."/>
            <person name="Yoshinaga Y."/>
            <person name="Martin F.M."/>
            <person name="Grigoriev I.V."/>
            <person name="Hibbett D.S."/>
        </authorList>
    </citation>
    <scope>NUCLEOTIDE SEQUENCE [LARGE SCALE GENOMIC DNA]</scope>
    <source>
        <strain evidence="10 11">HHB14362 ss-1</strain>
    </source>
</reference>
<dbReference type="GO" id="GO:0016020">
    <property type="term" value="C:membrane"/>
    <property type="evidence" value="ECO:0007669"/>
    <property type="project" value="UniProtKB-SubCell"/>
</dbReference>
<evidence type="ECO:0000256" key="8">
    <source>
        <dbReference type="SAM" id="Phobius"/>
    </source>
</evidence>
<keyword evidence="3 8" id="KW-0812">Transmembrane</keyword>
<keyword evidence="5 8" id="KW-1133">Transmembrane helix</keyword>
<feature type="transmembrane region" description="Helical" evidence="8">
    <location>
        <begin position="459"/>
        <end position="484"/>
    </location>
</feature>
<feature type="transmembrane region" description="Helical" evidence="8">
    <location>
        <begin position="499"/>
        <end position="520"/>
    </location>
</feature>
<dbReference type="STRING" id="1314782.A0A165T7E9"/>
<feature type="transmembrane region" description="Helical" evidence="8">
    <location>
        <begin position="294"/>
        <end position="314"/>
    </location>
</feature>
<feature type="transmembrane region" description="Helical" evidence="8">
    <location>
        <begin position="202"/>
        <end position="222"/>
    </location>
</feature>
<name>A0A165T7E9_9AGAM</name>